<dbReference type="InterPro" id="IPR006059">
    <property type="entry name" value="SBP"/>
</dbReference>
<evidence type="ECO:0000256" key="4">
    <source>
        <dbReference type="ARBA" id="ARBA00022764"/>
    </source>
</evidence>
<evidence type="ECO:0000256" key="5">
    <source>
        <dbReference type="SAM" id="SignalP"/>
    </source>
</evidence>
<comment type="caution">
    <text evidence="6">The sequence shown here is derived from an EMBL/GenBank/DDBJ whole genome shotgun (WGS) entry which is preliminary data.</text>
</comment>
<dbReference type="Pfam" id="PF13416">
    <property type="entry name" value="SBP_bac_8"/>
    <property type="match status" value="1"/>
</dbReference>
<comment type="subcellular location">
    <subcellularLocation>
        <location evidence="1">Periplasm</location>
    </subcellularLocation>
</comment>
<dbReference type="Proteomes" id="UP001596501">
    <property type="component" value="Unassembled WGS sequence"/>
</dbReference>
<evidence type="ECO:0000256" key="1">
    <source>
        <dbReference type="ARBA" id="ARBA00004418"/>
    </source>
</evidence>
<keyword evidence="2" id="KW-0813">Transport</keyword>
<dbReference type="RefSeq" id="WP_382226704.1">
    <property type="nucleotide sequence ID" value="NZ_JBHTCA010000022.1"/>
</dbReference>
<protein>
    <submittedName>
        <fullName evidence="6">Extracellular solute-binding protein</fullName>
    </submittedName>
</protein>
<evidence type="ECO:0000256" key="2">
    <source>
        <dbReference type="ARBA" id="ARBA00022448"/>
    </source>
</evidence>
<feature type="chain" id="PRO_5047540859" evidence="5">
    <location>
        <begin position="29"/>
        <end position="351"/>
    </location>
</feature>
<dbReference type="InterPro" id="IPR001188">
    <property type="entry name" value="Sperm_putr-bd"/>
</dbReference>
<accession>A0ABW2QNK3</accession>
<sequence length="351" mass="39149">MKQHAGVSRRMLLGATAALPLAARSAHAHTLRVLTWPGYADPDVVATFERREGVKVEVSVVDSDDTLWERMNARQGGDFDVFAVNTAELQRYIAANLVATLDPQRLPHRADQLPRFRDLDKVPGLVHQGKTYAIPYTYAEMGLIHDRRQMPQAPDSVAALWDPRWRGKVLAYNGGTHNFSLAAIALGLSTPFHLGASEWPRVVDHLIALRRNVLSFYTEPEESVRLFTSRGAALMFANYGSQQVKLLQAAGVDVGYTVPREGALAWLDCWAMSRSAHDPDLATRWIDYLLEAGPGEVLVQRQGLANTTSPSPFHRPDARLRWLEPVEDTQKRTRMWDRIVSGDRAAKVLAA</sequence>
<keyword evidence="7" id="KW-1185">Reference proteome</keyword>
<keyword evidence="3 5" id="KW-0732">Signal</keyword>
<evidence type="ECO:0000313" key="7">
    <source>
        <dbReference type="Proteomes" id="UP001596501"/>
    </source>
</evidence>
<dbReference type="EMBL" id="JBHTCA010000022">
    <property type="protein sequence ID" value="MFC7410981.1"/>
    <property type="molecule type" value="Genomic_DNA"/>
</dbReference>
<keyword evidence="4" id="KW-0574">Periplasm</keyword>
<name>A0ABW2QNK3_9BURK</name>
<proteinExistence type="predicted"/>
<dbReference type="PANTHER" id="PTHR30222">
    <property type="entry name" value="SPERMIDINE/PUTRESCINE-BINDING PERIPLASMIC PROTEIN"/>
    <property type="match status" value="1"/>
</dbReference>
<evidence type="ECO:0000313" key="6">
    <source>
        <dbReference type="EMBL" id="MFC7410981.1"/>
    </source>
</evidence>
<dbReference type="PRINTS" id="PR00909">
    <property type="entry name" value="SPERMDNBNDNG"/>
</dbReference>
<organism evidence="6 7">
    <name type="scientific">Hydrogenophaga atypica</name>
    <dbReference type="NCBI Taxonomy" id="249409"/>
    <lineage>
        <taxon>Bacteria</taxon>
        <taxon>Pseudomonadati</taxon>
        <taxon>Pseudomonadota</taxon>
        <taxon>Betaproteobacteria</taxon>
        <taxon>Burkholderiales</taxon>
        <taxon>Comamonadaceae</taxon>
        <taxon>Hydrogenophaga</taxon>
    </lineage>
</organism>
<gene>
    <name evidence="6" type="ORF">ACFQPB_19140</name>
</gene>
<dbReference type="Gene3D" id="3.40.190.10">
    <property type="entry name" value="Periplasmic binding protein-like II"/>
    <property type="match status" value="2"/>
</dbReference>
<dbReference type="SUPFAM" id="SSF53850">
    <property type="entry name" value="Periplasmic binding protein-like II"/>
    <property type="match status" value="1"/>
</dbReference>
<dbReference type="PANTHER" id="PTHR30222:SF17">
    <property type="entry name" value="SPERMIDINE_PUTRESCINE-BINDING PERIPLASMIC PROTEIN"/>
    <property type="match status" value="1"/>
</dbReference>
<evidence type="ECO:0000256" key="3">
    <source>
        <dbReference type="ARBA" id="ARBA00022729"/>
    </source>
</evidence>
<reference evidence="7" key="1">
    <citation type="journal article" date="2019" name="Int. J. Syst. Evol. Microbiol.">
        <title>The Global Catalogue of Microorganisms (GCM) 10K type strain sequencing project: providing services to taxonomists for standard genome sequencing and annotation.</title>
        <authorList>
            <consortium name="The Broad Institute Genomics Platform"/>
            <consortium name="The Broad Institute Genome Sequencing Center for Infectious Disease"/>
            <person name="Wu L."/>
            <person name="Ma J."/>
        </authorList>
    </citation>
    <scope>NUCLEOTIDE SEQUENCE [LARGE SCALE GENOMIC DNA]</scope>
    <source>
        <strain evidence="7">CGMCC 1.12371</strain>
    </source>
</reference>
<feature type="signal peptide" evidence="5">
    <location>
        <begin position="1"/>
        <end position="28"/>
    </location>
</feature>